<proteinExistence type="predicted"/>
<dbReference type="InterPro" id="IPR056070">
    <property type="entry name" value="DUF7653"/>
</dbReference>
<dbReference type="PANTHER" id="PTHR47491:SF5">
    <property type="entry name" value="CAP-GLY DOMAIN LINKER"/>
    <property type="match status" value="1"/>
</dbReference>
<feature type="compositionally biased region" description="Low complexity" evidence="2">
    <location>
        <begin position="9"/>
        <end position="24"/>
    </location>
</feature>
<sequence>MKKLFFFKSSASSSGNSNAVPSRSTNKQISWENLSESGLYSQAHGRGEDSFQSPKGLFSKSRKQVCDNQGSSSEPGLRRSRSLSSAAYQFKDQNRSPSFIASDRYHQFEHSSHCRALTPEKQRPYKSTQFEMSSIQNSHGTERPSSGNSSTSSSNASSKIVDRYIDGEQQPEKSRSRKNSQRSYGGNGNYGMKLPPKIEHTAPNSPTDGGARDKPRAHSFREAKGTHHRFSSKDWKENGFGHESPRSLAKNVIERLSKEFGLDNPITIEDIYARSVNGCYDSDSDEALPKSYSLDEPHGMTDSYHSTDGNCEGLSSVDLEEDVDAELRRRSKEAEERVTLLSEEFDRESFILDGGFDVPVLIQTIRNLAEERLSLAMEVSGLLQSRIAERTSASEELRCLNAELELRTRRLEREKNEIQSGLEKELDRRSSDWSVKLEKCQLEEQRLRERVRELAEHNVSLQREVSSFSVKETETKKLISCSNHQLKEMTENMEEMKEQNSYFQQTVLELQEKCKILEENRDIYQRNYEEKEKECKELHKSITRLLRTCSEQEKTITGLRDAFSEDFKNNPSMERVDKHVAKMQMEQMRLSGVELAMRRELESYRVEADSLRRENIILLNRLKGDGKESVAATYKLDKELLGRVCCLQNQGLTMLNESSYLCSKLIEFIKGRGGLLHQDFLQENIGLDGQFIVESDSKIQSIKSGIEGLARSLQMTSALLHDKPSLFTSKFQSQFIDADKLAKDIIRTELKAECLVTSLLREKLYSKELQVEQLQAELATAVRGNDILKSEVQNAQDNHSCVTHKLKDLELQMLKKDESVNRLQSDLQESMRELTIMRGILPKVSEERDLMWEKVKQYNEQNMLLNSEVNVLKKKIEALDEDLLVKEGQITILKDSLGKKPFDLLGSPDSMHEFLLN</sequence>
<feature type="coiled-coil region" evidence="1">
    <location>
        <begin position="594"/>
        <end position="621"/>
    </location>
</feature>
<dbReference type="PANTHER" id="PTHR47491">
    <property type="entry name" value="CAP-GLY DOMAIN LINKER"/>
    <property type="match status" value="1"/>
</dbReference>
<evidence type="ECO:0000313" key="4">
    <source>
        <dbReference type="EMBL" id="KAF7811431.1"/>
    </source>
</evidence>
<feature type="coiled-coil region" evidence="1">
    <location>
        <begin position="855"/>
        <end position="882"/>
    </location>
</feature>
<feature type="region of interest" description="Disordered" evidence="2">
    <location>
        <begin position="1"/>
        <end position="28"/>
    </location>
</feature>
<dbReference type="SUPFAM" id="SSF57997">
    <property type="entry name" value="Tropomyosin"/>
    <property type="match status" value="1"/>
</dbReference>
<dbReference type="EMBL" id="JAAIUW010000010">
    <property type="protein sequence ID" value="KAF7811431.1"/>
    <property type="molecule type" value="Genomic_DNA"/>
</dbReference>
<feature type="compositionally biased region" description="Basic and acidic residues" evidence="2">
    <location>
        <begin position="160"/>
        <end position="174"/>
    </location>
</feature>
<feature type="domain" description="DUF7653" evidence="3">
    <location>
        <begin position="596"/>
        <end position="723"/>
    </location>
</feature>
<evidence type="ECO:0000313" key="5">
    <source>
        <dbReference type="Proteomes" id="UP000634136"/>
    </source>
</evidence>
<keyword evidence="5" id="KW-1185">Reference proteome</keyword>
<dbReference type="AlphaFoldDB" id="A0A834WA77"/>
<evidence type="ECO:0000256" key="1">
    <source>
        <dbReference type="SAM" id="Coils"/>
    </source>
</evidence>
<dbReference type="Pfam" id="PF24670">
    <property type="entry name" value="DUF7653"/>
    <property type="match status" value="1"/>
</dbReference>
<comment type="caution">
    <text evidence="4">The sequence shown here is derived from an EMBL/GenBank/DDBJ whole genome shotgun (WGS) entry which is preliminary data.</text>
</comment>
<name>A0A834WA77_9FABA</name>
<feature type="coiled-coil region" evidence="1">
    <location>
        <begin position="394"/>
        <end position="548"/>
    </location>
</feature>
<feature type="compositionally biased region" description="Polar residues" evidence="2">
    <location>
        <begin position="125"/>
        <end position="139"/>
    </location>
</feature>
<protein>
    <submittedName>
        <fullName evidence="4">Golgin subfamily B member 1-like</fullName>
    </submittedName>
</protein>
<keyword evidence="1" id="KW-0175">Coiled coil</keyword>
<dbReference type="Proteomes" id="UP000634136">
    <property type="component" value="Unassembled WGS sequence"/>
</dbReference>
<organism evidence="4 5">
    <name type="scientific">Senna tora</name>
    <dbReference type="NCBI Taxonomy" id="362788"/>
    <lineage>
        <taxon>Eukaryota</taxon>
        <taxon>Viridiplantae</taxon>
        <taxon>Streptophyta</taxon>
        <taxon>Embryophyta</taxon>
        <taxon>Tracheophyta</taxon>
        <taxon>Spermatophyta</taxon>
        <taxon>Magnoliopsida</taxon>
        <taxon>eudicotyledons</taxon>
        <taxon>Gunneridae</taxon>
        <taxon>Pentapetalae</taxon>
        <taxon>rosids</taxon>
        <taxon>fabids</taxon>
        <taxon>Fabales</taxon>
        <taxon>Fabaceae</taxon>
        <taxon>Caesalpinioideae</taxon>
        <taxon>Cassia clade</taxon>
        <taxon>Senna</taxon>
    </lineage>
</organism>
<gene>
    <name evidence="4" type="ORF">G2W53_032407</name>
</gene>
<evidence type="ECO:0000259" key="3">
    <source>
        <dbReference type="Pfam" id="PF24670"/>
    </source>
</evidence>
<accession>A0A834WA77</accession>
<dbReference type="OrthoDB" id="1938127at2759"/>
<feature type="compositionally biased region" description="Basic and acidic residues" evidence="2">
    <location>
        <begin position="210"/>
        <end position="244"/>
    </location>
</feature>
<reference evidence="4" key="1">
    <citation type="submission" date="2020-09" db="EMBL/GenBank/DDBJ databases">
        <title>Genome-Enabled Discovery of Anthraquinone Biosynthesis in Senna tora.</title>
        <authorList>
            <person name="Kang S.-H."/>
            <person name="Pandey R.P."/>
            <person name="Lee C.-M."/>
            <person name="Sim J.-S."/>
            <person name="Jeong J.-T."/>
            <person name="Choi B.-S."/>
            <person name="Jung M."/>
            <person name="Ginzburg D."/>
            <person name="Zhao K."/>
            <person name="Won S.Y."/>
            <person name="Oh T.-J."/>
            <person name="Yu Y."/>
            <person name="Kim N.-H."/>
            <person name="Lee O.R."/>
            <person name="Lee T.-H."/>
            <person name="Bashyal P."/>
            <person name="Kim T.-S."/>
            <person name="Lee W.-H."/>
            <person name="Kawkins C."/>
            <person name="Kim C.-K."/>
            <person name="Kim J.S."/>
            <person name="Ahn B.O."/>
            <person name="Rhee S.Y."/>
            <person name="Sohng J.K."/>
        </authorList>
    </citation>
    <scope>NUCLEOTIDE SEQUENCE</scope>
    <source>
        <tissue evidence="4">Leaf</tissue>
    </source>
</reference>
<feature type="region of interest" description="Disordered" evidence="2">
    <location>
        <begin position="40"/>
        <end position="244"/>
    </location>
</feature>
<feature type="compositionally biased region" description="Basic and acidic residues" evidence="2">
    <location>
        <begin position="103"/>
        <end position="123"/>
    </location>
</feature>
<evidence type="ECO:0000256" key="2">
    <source>
        <dbReference type="SAM" id="MobiDB-lite"/>
    </source>
</evidence>
<feature type="coiled-coil region" evidence="1">
    <location>
        <begin position="771"/>
        <end position="826"/>
    </location>
</feature>
<feature type="compositionally biased region" description="Low complexity" evidence="2">
    <location>
        <begin position="145"/>
        <end position="158"/>
    </location>
</feature>